<evidence type="ECO:0000313" key="1">
    <source>
        <dbReference type="EMBL" id="GFH32896.1"/>
    </source>
</evidence>
<accession>A0A6A0AJD4</accession>
<proteinExistence type="predicted"/>
<feature type="non-terminal residue" evidence="1">
    <location>
        <position position="1"/>
    </location>
</feature>
<dbReference type="EMBL" id="BLLF01007314">
    <property type="protein sequence ID" value="GFH32896.1"/>
    <property type="molecule type" value="Genomic_DNA"/>
</dbReference>
<sequence length="165" mass="17959">QRQARVKREALVADAALLAAWQQSYHYLHDIKAQRSDAPPSDKPAHLVAIVNQLEGTRLAEVTDLKQHVIPQLALIVVDAAQQAFEASIAGWDAPPSPSAQLLQYGNFAGLDPAVKAAQERQAALAAAGKAVDMRFEEGAYTRLTGLINQALFDALREWILTNIQ</sequence>
<keyword evidence="2" id="KW-1185">Reference proteome</keyword>
<protein>
    <submittedName>
        <fullName evidence="1">Uncharacterized protein</fullName>
    </submittedName>
</protein>
<evidence type="ECO:0000313" key="2">
    <source>
        <dbReference type="Proteomes" id="UP000485058"/>
    </source>
</evidence>
<reference evidence="1 2" key="1">
    <citation type="submission" date="2020-02" db="EMBL/GenBank/DDBJ databases">
        <title>Draft genome sequence of Haematococcus lacustris strain NIES-144.</title>
        <authorList>
            <person name="Morimoto D."/>
            <person name="Nakagawa S."/>
            <person name="Yoshida T."/>
            <person name="Sawayama S."/>
        </authorList>
    </citation>
    <scope>NUCLEOTIDE SEQUENCE [LARGE SCALE GENOMIC DNA]</scope>
    <source>
        <strain evidence="1 2">NIES-144</strain>
    </source>
</reference>
<comment type="caution">
    <text evidence="1">The sequence shown here is derived from an EMBL/GenBank/DDBJ whole genome shotgun (WGS) entry which is preliminary data.</text>
</comment>
<name>A0A6A0AJD4_HAELA</name>
<dbReference type="Proteomes" id="UP000485058">
    <property type="component" value="Unassembled WGS sequence"/>
</dbReference>
<gene>
    <name evidence="1" type="ORF">HaLaN_32187</name>
</gene>
<feature type="non-terminal residue" evidence="1">
    <location>
        <position position="165"/>
    </location>
</feature>
<dbReference type="AlphaFoldDB" id="A0A6A0AJD4"/>
<organism evidence="1 2">
    <name type="scientific">Haematococcus lacustris</name>
    <name type="common">Green alga</name>
    <name type="synonym">Haematococcus pluvialis</name>
    <dbReference type="NCBI Taxonomy" id="44745"/>
    <lineage>
        <taxon>Eukaryota</taxon>
        <taxon>Viridiplantae</taxon>
        <taxon>Chlorophyta</taxon>
        <taxon>core chlorophytes</taxon>
        <taxon>Chlorophyceae</taxon>
        <taxon>CS clade</taxon>
        <taxon>Chlamydomonadales</taxon>
        <taxon>Haematococcaceae</taxon>
        <taxon>Haematococcus</taxon>
    </lineage>
</organism>